<dbReference type="GO" id="GO:0042742">
    <property type="term" value="P:defense response to bacterium"/>
    <property type="evidence" value="ECO:0007669"/>
    <property type="project" value="UniProtKB-ARBA"/>
</dbReference>
<evidence type="ECO:0000259" key="9">
    <source>
        <dbReference type="Pfam" id="PF23559"/>
    </source>
</evidence>
<dbReference type="Gene3D" id="1.10.8.430">
    <property type="entry name" value="Helical domain of apoptotic protease-activating factors"/>
    <property type="match status" value="1"/>
</dbReference>
<dbReference type="STRING" id="4536.A0A0E0FJX7"/>
<dbReference type="InterPro" id="IPR042197">
    <property type="entry name" value="Apaf_helical"/>
</dbReference>
<comment type="similarity">
    <text evidence="1">Belongs to the disease resistance NB-LRR family.</text>
</comment>
<keyword evidence="3" id="KW-0677">Repeat</keyword>
<dbReference type="CDD" id="cd14798">
    <property type="entry name" value="RX-CC_like"/>
    <property type="match status" value="1"/>
</dbReference>
<evidence type="ECO:0000256" key="4">
    <source>
        <dbReference type="ARBA" id="ARBA00022741"/>
    </source>
</evidence>
<dbReference type="eggNOG" id="KOG4658">
    <property type="taxonomic scope" value="Eukaryota"/>
</dbReference>
<feature type="domain" description="NB-ARC" evidence="7">
    <location>
        <begin position="205"/>
        <end position="380"/>
    </location>
</feature>
<dbReference type="InterPro" id="IPR027417">
    <property type="entry name" value="P-loop_NTPase"/>
</dbReference>
<evidence type="ECO:0000313" key="12">
    <source>
        <dbReference type="Proteomes" id="UP000006591"/>
    </source>
</evidence>
<evidence type="ECO:0000259" key="10">
    <source>
        <dbReference type="Pfam" id="PF23598"/>
    </source>
</evidence>
<dbReference type="SUPFAM" id="SSF52540">
    <property type="entry name" value="P-loop containing nucleoside triphosphate hydrolases"/>
    <property type="match status" value="1"/>
</dbReference>
<dbReference type="Gene3D" id="3.80.10.10">
    <property type="entry name" value="Ribonuclease Inhibitor"/>
    <property type="match status" value="1"/>
</dbReference>
<name>A0A0E0FJX7_ORYNI</name>
<dbReference type="InterPro" id="IPR032675">
    <property type="entry name" value="LRR_dom_sf"/>
</dbReference>
<evidence type="ECO:0000313" key="11">
    <source>
        <dbReference type="EnsemblPlants" id="ONIVA01G13260.1"/>
    </source>
</evidence>
<dbReference type="Gene3D" id="1.10.10.10">
    <property type="entry name" value="Winged helix-like DNA-binding domain superfamily/Winged helix DNA-binding domain"/>
    <property type="match status" value="1"/>
</dbReference>
<dbReference type="AlphaFoldDB" id="A0A0E0FJX7"/>
<dbReference type="InterPro" id="IPR058922">
    <property type="entry name" value="WHD_DRP"/>
</dbReference>
<dbReference type="GO" id="GO:0002758">
    <property type="term" value="P:innate immune response-activating signaling pathway"/>
    <property type="evidence" value="ECO:0007669"/>
    <property type="project" value="UniProtKB-ARBA"/>
</dbReference>
<dbReference type="Pfam" id="PF00931">
    <property type="entry name" value="NB-ARC"/>
    <property type="match status" value="1"/>
</dbReference>
<dbReference type="Gene3D" id="1.20.5.4130">
    <property type="match status" value="1"/>
</dbReference>
<evidence type="ECO:0000259" key="8">
    <source>
        <dbReference type="Pfam" id="PF18052"/>
    </source>
</evidence>
<dbReference type="GO" id="GO:0043531">
    <property type="term" value="F:ADP binding"/>
    <property type="evidence" value="ECO:0007669"/>
    <property type="project" value="InterPro"/>
</dbReference>
<dbReference type="OMA" id="HIMIDSV"/>
<reference evidence="11" key="1">
    <citation type="submission" date="2015-04" db="UniProtKB">
        <authorList>
            <consortium name="EnsemblPlants"/>
        </authorList>
    </citation>
    <scope>IDENTIFICATION</scope>
    <source>
        <strain evidence="11">SL10</strain>
    </source>
</reference>
<feature type="domain" description="Disease resistance protein winged helix" evidence="9">
    <location>
        <begin position="468"/>
        <end position="538"/>
    </location>
</feature>
<dbReference type="Pfam" id="PF23559">
    <property type="entry name" value="WHD_DRP"/>
    <property type="match status" value="1"/>
</dbReference>
<dbReference type="FunFam" id="1.10.10.10:FF:000322">
    <property type="entry name" value="Probable disease resistance protein At1g63360"/>
    <property type="match status" value="1"/>
</dbReference>
<dbReference type="InterPro" id="IPR036388">
    <property type="entry name" value="WH-like_DNA-bd_sf"/>
</dbReference>
<accession>A0A0E0FJX7</accession>
<dbReference type="InterPro" id="IPR044974">
    <property type="entry name" value="Disease_R_plants"/>
</dbReference>
<dbReference type="InterPro" id="IPR002182">
    <property type="entry name" value="NB-ARC"/>
</dbReference>
<dbReference type="SUPFAM" id="SSF52047">
    <property type="entry name" value="RNI-like"/>
    <property type="match status" value="1"/>
</dbReference>
<reference evidence="11" key="2">
    <citation type="submission" date="2018-04" db="EMBL/GenBank/DDBJ databases">
        <title>OnivRS2 (Oryza nivara Reference Sequence Version 2).</title>
        <authorList>
            <person name="Zhang J."/>
            <person name="Kudrna D."/>
            <person name="Lee S."/>
            <person name="Talag J."/>
            <person name="Rajasekar S."/>
            <person name="Welchert J."/>
            <person name="Hsing Y.-I."/>
            <person name="Wing R.A."/>
        </authorList>
    </citation>
    <scope>NUCLEOTIDE SEQUENCE [LARGE SCALE GENOMIC DNA]</scope>
</reference>
<proteinExistence type="inferred from homology"/>
<dbReference type="Proteomes" id="UP000006591">
    <property type="component" value="Chromosome 1"/>
</dbReference>
<evidence type="ECO:0000259" key="7">
    <source>
        <dbReference type="Pfam" id="PF00931"/>
    </source>
</evidence>
<keyword evidence="2" id="KW-0433">Leucine-rich repeat</keyword>
<evidence type="ECO:0000256" key="5">
    <source>
        <dbReference type="ARBA" id="ARBA00022821"/>
    </source>
</evidence>
<dbReference type="PANTHER" id="PTHR23155">
    <property type="entry name" value="DISEASE RESISTANCE PROTEIN RP"/>
    <property type="match status" value="1"/>
</dbReference>
<keyword evidence="5" id="KW-0611">Plant defense</keyword>
<evidence type="ECO:0000256" key="3">
    <source>
        <dbReference type="ARBA" id="ARBA00022737"/>
    </source>
</evidence>
<dbReference type="Gene3D" id="3.40.50.300">
    <property type="entry name" value="P-loop containing nucleotide triphosphate hydrolases"/>
    <property type="match status" value="1"/>
</dbReference>
<protein>
    <submittedName>
        <fullName evidence="11">Uncharacterized protein</fullName>
    </submittedName>
</protein>
<organism evidence="11">
    <name type="scientific">Oryza nivara</name>
    <name type="common">Indian wild rice</name>
    <name type="synonym">Oryza sativa f. spontanea</name>
    <dbReference type="NCBI Taxonomy" id="4536"/>
    <lineage>
        <taxon>Eukaryota</taxon>
        <taxon>Viridiplantae</taxon>
        <taxon>Streptophyta</taxon>
        <taxon>Embryophyta</taxon>
        <taxon>Tracheophyta</taxon>
        <taxon>Spermatophyta</taxon>
        <taxon>Magnoliopsida</taxon>
        <taxon>Liliopsida</taxon>
        <taxon>Poales</taxon>
        <taxon>Poaceae</taxon>
        <taxon>BOP clade</taxon>
        <taxon>Oryzoideae</taxon>
        <taxon>Oryzeae</taxon>
        <taxon>Oryzinae</taxon>
        <taxon>Oryza</taxon>
    </lineage>
</organism>
<dbReference type="HOGENOM" id="CLU_000837_25_4_1"/>
<sequence length="987" mass="111482">MEAAVVSSTEGVVHILLGKLGEFPSDKYVLLSGVRHEIQELKDDLESMNACLRDLAAAGDYHQTQQTRTWMKQVREVAYDAEDCIDSFRYHVGGDRYRDEDLAGWLRRTVLRPLTTLRAMYKLAVEVQSLKARALMVSERRLRYKLEPPAAASSSGEYAPRCYDDLDRRLPALSVDESRLVGVRSKTRAVLKLLDMVGDDDGSARRKVVSIVGFGGLGKTTLAAMVYKSPAVRGIQRRAFVTVTRNCNLRALLESLVEQLFAPMRDSRCSTKKTTTDHDEILRGIETKDIPQLLAHCSTHLRDKRYFVVVDDVWSLEDWASLKPAFPDNDIHSRVVITTRNRQVAESCCSLPVDRVYSMDVLQDDQSRKLFFNTVFRSNKCPAGYRRLETISGNILAKCGGLPLAIVSVGGMLAQAENKTPAEWMKVCDRLGSGLSTSAMMERMRRIMSLSYHDLPYHLKACFLYLSVFREGYEIKRGPLVRRWAAEGFVGGRRECTPEEAAGKYLDEFVGRSIVTPTRVVSNSVVRCCKVHDIMLEMMIEKCMEENFISLLGSPSKHGHQQHATMVAAGHDKIRRLSVHGAHMSQGKQAGGVHDKHLCRRRIKKDEEQDDVLSSGDLSCVCSLLMLRCIEKPMPVINFAKLKLIRVLDLEGCRWLSNHDLETPVSLERLPRLIGRLKELLTLDIRETDVRALPETITRLGHLRHLLAGRYRYYTRSHRVKLFEPSEAVTIPPGLAAMGSLQTISHANVASSSIAMGELGYLPSLTKLCVMNCEEGPSKWEPFVISLNKLSYSLRSLSILHWQYDNAGLEALLDLTSPPIFLEKFFLWGKLSTLPSWVSHLGNLVDLCLRENFLNGEVVIEQLGKLPSLLSLKLYRASYLGRELRFREKLFPRLKQLIVDNLPNIVELSFQGGAPQLERLTLAVLKKPEDGIFGIDKLPLLKEVEFYGHIMIDSVVAEMVNVCRNHPNKPRVYREDRPMEMDSESSN</sequence>
<dbReference type="GO" id="GO:0009626">
    <property type="term" value="P:plant-type hypersensitive response"/>
    <property type="evidence" value="ECO:0007669"/>
    <property type="project" value="UniProtKB-ARBA"/>
</dbReference>
<dbReference type="PRINTS" id="PR00364">
    <property type="entry name" value="DISEASERSIST"/>
</dbReference>
<dbReference type="EnsemblPlants" id="ONIVA01G13260.1">
    <property type="protein sequence ID" value="ONIVA01G13260.1"/>
    <property type="gene ID" value="ONIVA01G13260"/>
</dbReference>
<dbReference type="Gramene" id="ONIVA01G13260.1">
    <property type="protein sequence ID" value="ONIVA01G13260.1"/>
    <property type="gene ID" value="ONIVA01G13260"/>
</dbReference>
<dbReference type="InterPro" id="IPR041118">
    <property type="entry name" value="Rx_N"/>
</dbReference>
<evidence type="ECO:0000256" key="6">
    <source>
        <dbReference type="ARBA" id="ARBA00023054"/>
    </source>
</evidence>
<feature type="domain" description="Disease resistance N-terminal" evidence="8">
    <location>
        <begin position="12"/>
        <end position="96"/>
    </location>
</feature>
<evidence type="ECO:0000256" key="2">
    <source>
        <dbReference type="ARBA" id="ARBA00022614"/>
    </source>
</evidence>
<keyword evidence="4" id="KW-0547">Nucleotide-binding</keyword>
<evidence type="ECO:0000256" key="1">
    <source>
        <dbReference type="ARBA" id="ARBA00008894"/>
    </source>
</evidence>
<keyword evidence="6" id="KW-0175">Coiled coil</keyword>
<dbReference type="Pfam" id="PF18052">
    <property type="entry name" value="Rx_N"/>
    <property type="match status" value="1"/>
</dbReference>
<feature type="domain" description="Disease resistance R13L4/SHOC-2-like LRR" evidence="10">
    <location>
        <begin position="623"/>
        <end position="971"/>
    </location>
</feature>
<dbReference type="InterPro" id="IPR055414">
    <property type="entry name" value="LRR_R13L4/SHOC2-like"/>
</dbReference>
<dbReference type="InterPro" id="IPR038005">
    <property type="entry name" value="RX-like_CC"/>
</dbReference>
<keyword evidence="12" id="KW-1185">Reference proteome</keyword>
<dbReference type="Pfam" id="PF23598">
    <property type="entry name" value="LRR_14"/>
    <property type="match status" value="1"/>
</dbReference>
<dbReference type="PANTHER" id="PTHR23155:SF1205">
    <property type="entry name" value="DISEASE RESISTANCE PROTEIN RPM1"/>
    <property type="match status" value="1"/>
</dbReference>